<gene>
    <name evidence="2" type="ORF">BDV29DRAFT_175799</name>
</gene>
<dbReference type="PANTHER" id="PTHR40624:SF1">
    <property type="entry name" value="BIOSYNTHESIS MONOOXYGENASE, PUTATIVE (AFU_ORTHOLOGUE AFUA_1G12025)-RELATED"/>
    <property type="match status" value="1"/>
</dbReference>
<dbReference type="SUPFAM" id="SSF54909">
    <property type="entry name" value="Dimeric alpha+beta barrel"/>
    <property type="match status" value="1"/>
</dbReference>
<dbReference type="Proteomes" id="UP000326565">
    <property type="component" value="Unassembled WGS sequence"/>
</dbReference>
<dbReference type="Pfam" id="PF03992">
    <property type="entry name" value="ABM"/>
    <property type="match status" value="1"/>
</dbReference>
<dbReference type="Gene3D" id="3.30.70.100">
    <property type="match status" value="1"/>
</dbReference>
<protein>
    <recommendedName>
        <fullName evidence="1">ABM domain-containing protein</fullName>
    </recommendedName>
</protein>
<name>A0A5N5WXJ4_9EURO</name>
<dbReference type="PANTHER" id="PTHR40624">
    <property type="entry name" value="BIOSYNTHESIS MONOOXYGENASE, PUTATIVE (AFU_ORTHOLOGUE AFUA_1G12025)-RELATED"/>
    <property type="match status" value="1"/>
</dbReference>
<dbReference type="AlphaFoldDB" id="A0A5N5WXJ4"/>
<dbReference type="EMBL" id="ML732230">
    <property type="protein sequence ID" value="KAB8073278.1"/>
    <property type="molecule type" value="Genomic_DNA"/>
</dbReference>
<accession>A0A5N5WXJ4</accession>
<organism evidence="2 3">
    <name type="scientific">Aspergillus leporis</name>
    <dbReference type="NCBI Taxonomy" id="41062"/>
    <lineage>
        <taxon>Eukaryota</taxon>
        <taxon>Fungi</taxon>
        <taxon>Dikarya</taxon>
        <taxon>Ascomycota</taxon>
        <taxon>Pezizomycotina</taxon>
        <taxon>Eurotiomycetes</taxon>
        <taxon>Eurotiomycetidae</taxon>
        <taxon>Eurotiales</taxon>
        <taxon>Aspergillaceae</taxon>
        <taxon>Aspergillus</taxon>
        <taxon>Aspergillus subgen. Circumdati</taxon>
    </lineage>
</organism>
<sequence>MASAVINQVAVLTPKPGKVDELAAKLANITQKVQENEPETLIYYAYTDVQKNEVIVVERYLNQAALDKHRAAPYFQDLIKKAPELLGGPLELKVGNELLQGSAQVVRL</sequence>
<evidence type="ECO:0000313" key="3">
    <source>
        <dbReference type="Proteomes" id="UP000326565"/>
    </source>
</evidence>
<reference evidence="2 3" key="1">
    <citation type="submission" date="2019-04" db="EMBL/GenBank/DDBJ databases">
        <title>Friends and foes A comparative genomics study of 23 Aspergillus species from section Flavi.</title>
        <authorList>
            <consortium name="DOE Joint Genome Institute"/>
            <person name="Kjaerbolling I."/>
            <person name="Vesth T."/>
            <person name="Frisvad J.C."/>
            <person name="Nybo J.L."/>
            <person name="Theobald S."/>
            <person name="Kildgaard S."/>
            <person name="Isbrandt T."/>
            <person name="Kuo A."/>
            <person name="Sato A."/>
            <person name="Lyhne E.K."/>
            <person name="Kogle M.E."/>
            <person name="Wiebenga A."/>
            <person name="Kun R.S."/>
            <person name="Lubbers R.J."/>
            <person name="Makela M.R."/>
            <person name="Barry K."/>
            <person name="Chovatia M."/>
            <person name="Clum A."/>
            <person name="Daum C."/>
            <person name="Haridas S."/>
            <person name="He G."/>
            <person name="LaButti K."/>
            <person name="Lipzen A."/>
            <person name="Mondo S."/>
            <person name="Riley R."/>
            <person name="Salamov A."/>
            <person name="Simmons B.A."/>
            <person name="Magnuson J.K."/>
            <person name="Henrissat B."/>
            <person name="Mortensen U.H."/>
            <person name="Larsen T.O."/>
            <person name="Devries R.P."/>
            <person name="Grigoriev I.V."/>
            <person name="Machida M."/>
            <person name="Baker S.E."/>
            <person name="Andersen M.R."/>
        </authorList>
    </citation>
    <scope>NUCLEOTIDE SEQUENCE [LARGE SCALE GENOMIC DNA]</scope>
    <source>
        <strain evidence="2 3">CBS 151.66</strain>
    </source>
</reference>
<proteinExistence type="predicted"/>
<evidence type="ECO:0000259" key="1">
    <source>
        <dbReference type="PROSITE" id="PS51725"/>
    </source>
</evidence>
<dbReference type="InterPro" id="IPR011008">
    <property type="entry name" value="Dimeric_a/b-barrel"/>
</dbReference>
<feature type="domain" description="ABM" evidence="1">
    <location>
        <begin position="6"/>
        <end position="94"/>
    </location>
</feature>
<dbReference type="InterPro" id="IPR007138">
    <property type="entry name" value="ABM_dom"/>
</dbReference>
<keyword evidence="3" id="KW-1185">Reference proteome</keyword>
<dbReference type="PROSITE" id="PS51725">
    <property type="entry name" value="ABM"/>
    <property type="match status" value="1"/>
</dbReference>
<evidence type="ECO:0000313" key="2">
    <source>
        <dbReference type="EMBL" id="KAB8073278.1"/>
    </source>
</evidence>
<dbReference type="OrthoDB" id="10011777at2759"/>